<dbReference type="AlphaFoldDB" id="A0A2G8S5E2"/>
<name>A0A2G8S5E2_9APHY</name>
<dbReference type="PROSITE" id="PS50181">
    <property type="entry name" value="FBOX"/>
    <property type="match status" value="1"/>
</dbReference>
<dbReference type="SUPFAM" id="SSF81383">
    <property type="entry name" value="F-box domain"/>
    <property type="match status" value="1"/>
</dbReference>
<gene>
    <name evidence="2" type="ORF">GSI_09039</name>
</gene>
<proteinExistence type="predicted"/>
<dbReference type="Pfam" id="PF00646">
    <property type="entry name" value="F-box"/>
    <property type="match status" value="1"/>
</dbReference>
<dbReference type="Proteomes" id="UP000230002">
    <property type="component" value="Unassembled WGS sequence"/>
</dbReference>
<dbReference type="InterPro" id="IPR001810">
    <property type="entry name" value="F-box_dom"/>
</dbReference>
<sequence>MERLNLPPELLTAILLDLDFRDLLRCRQVNTTFKTLIDKDVRAQYKIELAVAGMTDGPPSTLTPAERLTILRARQDAWDNLVWTAKDDVTMHQGGVWELYGNVLAQAQGDRTLHFKQIPSQIRGIRGTEWTIPNVGCKIRDFGMDPAQDLLVVIEHFWHRPQLTVRIHLKSLSTGAPHPAGPQAGMVTYDPKPSGYSYAIQTSEGYLGIHMSSQGEDASELLIWEWRTGRLHLHITGPELSSFAFLSSRHLLLGVQPALELNEEDLVQGPNNPLLVVIDLESTTSATPVEFSDLDYVCAFHYPTLSDTFIVVAMSVRSDPAPYWRPNPALPVPFSVSHEDRLFVVTLWVMEGNVPLGVLSLVPASTLLNALSSLEPGVVRRDFAWDEWGPEGSRLMSMPGRQSAVWVCYVYGTTYALWGNDHGERAVYTLDFNQLAIRRALARGAADDIADRPMVFKPARMFKEQVRTALPYRARKLASLPEGENRFEAVMVAEDAVVLVSSQSHIRRYCVLSF</sequence>
<dbReference type="Gene3D" id="1.20.1280.50">
    <property type="match status" value="1"/>
</dbReference>
<organism evidence="2 3">
    <name type="scientific">Ganoderma sinense ZZ0214-1</name>
    <dbReference type="NCBI Taxonomy" id="1077348"/>
    <lineage>
        <taxon>Eukaryota</taxon>
        <taxon>Fungi</taxon>
        <taxon>Dikarya</taxon>
        <taxon>Basidiomycota</taxon>
        <taxon>Agaricomycotina</taxon>
        <taxon>Agaricomycetes</taxon>
        <taxon>Polyporales</taxon>
        <taxon>Polyporaceae</taxon>
        <taxon>Ganoderma</taxon>
    </lineage>
</organism>
<dbReference type="SMART" id="SM00256">
    <property type="entry name" value="FBOX"/>
    <property type="match status" value="1"/>
</dbReference>
<dbReference type="OrthoDB" id="3256413at2759"/>
<dbReference type="EMBL" id="AYKW01000023">
    <property type="protein sequence ID" value="PIL28992.1"/>
    <property type="molecule type" value="Genomic_DNA"/>
</dbReference>
<protein>
    <recommendedName>
        <fullName evidence="1">F-box domain-containing protein</fullName>
    </recommendedName>
</protein>
<evidence type="ECO:0000313" key="2">
    <source>
        <dbReference type="EMBL" id="PIL28992.1"/>
    </source>
</evidence>
<keyword evidence="3" id="KW-1185">Reference proteome</keyword>
<reference evidence="2 3" key="1">
    <citation type="journal article" date="2015" name="Sci. Rep.">
        <title>Chromosome-level genome map provides insights into diverse defense mechanisms in the medicinal fungus Ganoderma sinense.</title>
        <authorList>
            <person name="Zhu Y."/>
            <person name="Xu J."/>
            <person name="Sun C."/>
            <person name="Zhou S."/>
            <person name="Xu H."/>
            <person name="Nelson D.R."/>
            <person name="Qian J."/>
            <person name="Song J."/>
            <person name="Luo H."/>
            <person name="Xiang L."/>
            <person name="Li Y."/>
            <person name="Xu Z."/>
            <person name="Ji A."/>
            <person name="Wang L."/>
            <person name="Lu S."/>
            <person name="Hayward A."/>
            <person name="Sun W."/>
            <person name="Li X."/>
            <person name="Schwartz D.C."/>
            <person name="Wang Y."/>
            <person name="Chen S."/>
        </authorList>
    </citation>
    <scope>NUCLEOTIDE SEQUENCE [LARGE SCALE GENOMIC DNA]</scope>
    <source>
        <strain evidence="2 3">ZZ0214-1</strain>
    </source>
</reference>
<comment type="caution">
    <text evidence="2">The sequence shown here is derived from an EMBL/GenBank/DDBJ whole genome shotgun (WGS) entry which is preliminary data.</text>
</comment>
<accession>A0A2G8S5E2</accession>
<evidence type="ECO:0000259" key="1">
    <source>
        <dbReference type="PROSITE" id="PS50181"/>
    </source>
</evidence>
<feature type="domain" description="F-box" evidence="1">
    <location>
        <begin position="1"/>
        <end position="48"/>
    </location>
</feature>
<dbReference type="InterPro" id="IPR036047">
    <property type="entry name" value="F-box-like_dom_sf"/>
</dbReference>
<evidence type="ECO:0000313" key="3">
    <source>
        <dbReference type="Proteomes" id="UP000230002"/>
    </source>
</evidence>